<evidence type="ECO:0008006" key="4">
    <source>
        <dbReference type="Google" id="ProtNLM"/>
    </source>
</evidence>
<keyword evidence="1" id="KW-0472">Membrane</keyword>
<organism evidence="2 3">
    <name type="scientific">Haloarcula nitratireducens</name>
    <dbReference type="NCBI Taxonomy" id="2487749"/>
    <lineage>
        <taxon>Archaea</taxon>
        <taxon>Methanobacteriati</taxon>
        <taxon>Methanobacteriota</taxon>
        <taxon>Stenosarchaea group</taxon>
        <taxon>Halobacteria</taxon>
        <taxon>Halobacteriales</taxon>
        <taxon>Haloarculaceae</taxon>
        <taxon>Haloarcula</taxon>
    </lineage>
</organism>
<feature type="transmembrane region" description="Helical" evidence="1">
    <location>
        <begin position="29"/>
        <end position="48"/>
    </location>
</feature>
<dbReference type="Proteomes" id="UP001430455">
    <property type="component" value="Unassembled WGS sequence"/>
</dbReference>
<keyword evidence="1" id="KW-0812">Transmembrane</keyword>
<reference evidence="2 3" key="1">
    <citation type="submission" date="2021-06" db="EMBL/GenBank/DDBJ databases">
        <title>Halomicroarcula sp. a new haloarchaeum isolated from saline soil.</title>
        <authorList>
            <person name="Duran-Viseras A."/>
            <person name="Sanchez-Porro C."/>
            <person name="Ventosa A."/>
        </authorList>
    </citation>
    <scope>NUCLEOTIDE SEQUENCE [LARGE SCALE GENOMIC DNA]</scope>
    <source>
        <strain evidence="2 3">F27</strain>
    </source>
</reference>
<dbReference type="AlphaFoldDB" id="A0AAW4PJD7"/>
<keyword evidence="1" id="KW-1133">Transmembrane helix</keyword>
<accession>A0AAW4PJD7</accession>
<comment type="caution">
    <text evidence="2">The sequence shown here is derived from an EMBL/GenBank/DDBJ whole genome shotgun (WGS) entry which is preliminary data.</text>
</comment>
<gene>
    <name evidence="2" type="ORF">EGH23_24885</name>
</gene>
<feature type="transmembrane region" description="Helical" evidence="1">
    <location>
        <begin position="68"/>
        <end position="90"/>
    </location>
</feature>
<sequence length="106" mass="11412">MERGTDWEHEAVQKQWATREHTQRITTRLVAGCSLGLFAFLLFLLALASEACLGDAGIPPRCTAVMTGPLPALFGFGGILALGVGLWLCWSVYTQAKAGNSGFKNQ</sequence>
<evidence type="ECO:0000256" key="1">
    <source>
        <dbReference type="SAM" id="Phobius"/>
    </source>
</evidence>
<dbReference type="RefSeq" id="WP_220582684.1">
    <property type="nucleotide sequence ID" value="NZ_RKLT01000038.1"/>
</dbReference>
<dbReference type="EMBL" id="RKLT01000038">
    <property type="protein sequence ID" value="MBX0298104.1"/>
    <property type="molecule type" value="Genomic_DNA"/>
</dbReference>
<name>A0AAW4PJD7_9EURY</name>
<keyword evidence="3" id="KW-1185">Reference proteome</keyword>
<protein>
    <recommendedName>
        <fullName evidence="4">Cox cluster protein</fullName>
    </recommendedName>
</protein>
<proteinExistence type="predicted"/>
<evidence type="ECO:0000313" key="2">
    <source>
        <dbReference type="EMBL" id="MBX0298104.1"/>
    </source>
</evidence>
<evidence type="ECO:0000313" key="3">
    <source>
        <dbReference type="Proteomes" id="UP001430455"/>
    </source>
</evidence>